<protein>
    <submittedName>
        <fullName evidence="1">Uncharacterized protein</fullName>
    </submittedName>
</protein>
<organism evidence="1 2">
    <name type="scientific">Rotaria magnacalcarata</name>
    <dbReference type="NCBI Taxonomy" id="392030"/>
    <lineage>
        <taxon>Eukaryota</taxon>
        <taxon>Metazoa</taxon>
        <taxon>Spiralia</taxon>
        <taxon>Gnathifera</taxon>
        <taxon>Rotifera</taxon>
        <taxon>Eurotatoria</taxon>
        <taxon>Bdelloidea</taxon>
        <taxon>Philodinida</taxon>
        <taxon>Philodinidae</taxon>
        <taxon>Rotaria</taxon>
    </lineage>
</organism>
<dbReference type="AlphaFoldDB" id="A0A8S3ISW4"/>
<dbReference type="EMBL" id="CAJOBJ010347183">
    <property type="protein sequence ID" value="CAF5202963.1"/>
    <property type="molecule type" value="Genomic_DNA"/>
</dbReference>
<feature type="non-terminal residue" evidence="1">
    <location>
        <position position="192"/>
    </location>
</feature>
<sequence>PPPSLFLAIRPSPQSRHQLITANRSPSPSTVSKFAQVRDIFARAEAAAVAANAHNFHSHLHHQVPTKTHNPNQHIPLINSSSHQVLPIERNRSPKSVTVLNAVQEYQRQHINANHIGQKRFGLIPGGPPAIHNNRPININGNNYIRPRGIGAFISNNTKPLFQNKQTPPAIIPSYVLPSPKQQVQPSKPMSP</sequence>
<evidence type="ECO:0000313" key="1">
    <source>
        <dbReference type="EMBL" id="CAF5202963.1"/>
    </source>
</evidence>
<comment type="caution">
    <text evidence="1">The sequence shown here is derived from an EMBL/GenBank/DDBJ whole genome shotgun (WGS) entry which is preliminary data.</text>
</comment>
<gene>
    <name evidence="1" type="ORF">GIL414_LOCUS77237</name>
</gene>
<evidence type="ECO:0000313" key="2">
    <source>
        <dbReference type="Proteomes" id="UP000681720"/>
    </source>
</evidence>
<reference evidence="1" key="1">
    <citation type="submission" date="2021-02" db="EMBL/GenBank/DDBJ databases">
        <authorList>
            <person name="Nowell W R."/>
        </authorList>
    </citation>
    <scope>NUCLEOTIDE SEQUENCE</scope>
</reference>
<name>A0A8S3ISW4_9BILA</name>
<feature type="non-terminal residue" evidence="1">
    <location>
        <position position="1"/>
    </location>
</feature>
<proteinExistence type="predicted"/>
<dbReference type="Proteomes" id="UP000681720">
    <property type="component" value="Unassembled WGS sequence"/>
</dbReference>
<accession>A0A8S3ISW4</accession>